<proteinExistence type="predicted"/>
<organism evidence="1 2">
    <name type="scientific">candidate division WWE3 bacterium RIFCSPLOWO2_01_FULL_39_13</name>
    <dbReference type="NCBI Taxonomy" id="1802624"/>
    <lineage>
        <taxon>Bacteria</taxon>
        <taxon>Katanobacteria</taxon>
    </lineage>
</organism>
<evidence type="ECO:0000313" key="1">
    <source>
        <dbReference type="EMBL" id="OGC51610.1"/>
    </source>
</evidence>
<protein>
    <submittedName>
        <fullName evidence="1">Uncharacterized protein</fullName>
    </submittedName>
</protein>
<reference evidence="1 2" key="1">
    <citation type="journal article" date="2016" name="Nat. Commun.">
        <title>Thousands of microbial genomes shed light on interconnected biogeochemical processes in an aquifer system.</title>
        <authorList>
            <person name="Anantharaman K."/>
            <person name="Brown C.T."/>
            <person name="Hug L.A."/>
            <person name="Sharon I."/>
            <person name="Castelle C.J."/>
            <person name="Probst A.J."/>
            <person name="Thomas B.C."/>
            <person name="Singh A."/>
            <person name="Wilkins M.J."/>
            <person name="Karaoz U."/>
            <person name="Brodie E.L."/>
            <person name="Williams K.H."/>
            <person name="Hubbard S.S."/>
            <person name="Banfield J.F."/>
        </authorList>
    </citation>
    <scope>NUCLEOTIDE SEQUENCE [LARGE SCALE GENOMIC DNA]</scope>
</reference>
<dbReference type="AlphaFoldDB" id="A0A1F4V3I4"/>
<evidence type="ECO:0000313" key="2">
    <source>
        <dbReference type="Proteomes" id="UP000178771"/>
    </source>
</evidence>
<dbReference type="STRING" id="1802624.A2982_01105"/>
<dbReference type="Proteomes" id="UP000178771">
    <property type="component" value="Unassembled WGS sequence"/>
</dbReference>
<comment type="caution">
    <text evidence="1">The sequence shown here is derived from an EMBL/GenBank/DDBJ whole genome shotgun (WGS) entry which is preliminary data.</text>
</comment>
<accession>A0A1F4V3I4</accession>
<gene>
    <name evidence="1" type="ORF">A2982_01105</name>
</gene>
<dbReference type="EMBL" id="MEVH01000017">
    <property type="protein sequence ID" value="OGC51610.1"/>
    <property type="molecule type" value="Genomic_DNA"/>
</dbReference>
<sequence length="90" mass="10442">MNLIDLIGSAWKLINIFHNTRVSILSESWARMVQRLANDFTVLEHDIKTNKKYGGSKDVQEVATRLGDMNRETHTLWLEMKNNLGIKEDK</sequence>
<name>A0A1F4V3I4_UNCKA</name>